<organism evidence="2 3">
    <name type="scientific">Delitschia confertaspora ATCC 74209</name>
    <dbReference type="NCBI Taxonomy" id="1513339"/>
    <lineage>
        <taxon>Eukaryota</taxon>
        <taxon>Fungi</taxon>
        <taxon>Dikarya</taxon>
        <taxon>Ascomycota</taxon>
        <taxon>Pezizomycotina</taxon>
        <taxon>Dothideomycetes</taxon>
        <taxon>Pleosporomycetidae</taxon>
        <taxon>Pleosporales</taxon>
        <taxon>Delitschiaceae</taxon>
        <taxon>Delitschia</taxon>
    </lineage>
</organism>
<dbReference type="PANTHER" id="PTHR24148">
    <property type="entry name" value="ANKYRIN REPEAT DOMAIN-CONTAINING PROTEIN 39 HOMOLOG-RELATED"/>
    <property type="match status" value="1"/>
</dbReference>
<protein>
    <recommendedName>
        <fullName evidence="1">Heterokaryon incompatibility domain-containing protein</fullName>
    </recommendedName>
</protein>
<feature type="domain" description="Heterokaryon incompatibility" evidence="1">
    <location>
        <begin position="10"/>
        <end position="98"/>
    </location>
</feature>
<dbReference type="InterPro" id="IPR052895">
    <property type="entry name" value="HetReg/Transcr_Mod"/>
</dbReference>
<feature type="non-terminal residue" evidence="2">
    <location>
        <position position="100"/>
    </location>
</feature>
<evidence type="ECO:0000313" key="3">
    <source>
        <dbReference type="Proteomes" id="UP000799536"/>
    </source>
</evidence>
<name>A0A9P4JTB1_9PLEO</name>
<evidence type="ECO:0000259" key="1">
    <source>
        <dbReference type="Pfam" id="PF06985"/>
    </source>
</evidence>
<keyword evidence="3" id="KW-1185">Reference proteome</keyword>
<sequence>GPLSSTPPVYEALSYVWGHANPSTERSIVCNGIPDIRVGQNLHDALTRLRKRNRKRFIWVDKLCINQQDEVERGQQVRQMGNIYRTASRVVVWLGRDGDD</sequence>
<evidence type="ECO:0000313" key="2">
    <source>
        <dbReference type="EMBL" id="KAF2204775.1"/>
    </source>
</evidence>
<dbReference type="OrthoDB" id="3553147at2759"/>
<proteinExistence type="predicted"/>
<accession>A0A9P4JTB1</accession>
<dbReference type="Pfam" id="PF06985">
    <property type="entry name" value="HET"/>
    <property type="match status" value="1"/>
</dbReference>
<dbReference type="EMBL" id="ML993869">
    <property type="protein sequence ID" value="KAF2204775.1"/>
    <property type="molecule type" value="Genomic_DNA"/>
</dbReference>
<comment type="caution">
    <text evidence="2">The sequence shown here is derived from an EMBL/GenBank/DDBJ whole genome shotgun (WGS) entry which is preliminary data.</text>
</comment>
<gene>
    <name evidence="2" type="ORF">GQ43DRAFT_355906</name>
</gene>
<feature type="non-terminal residue" evidence="2">
    <location>
        <position position="1"/>
    </location>
</feature>
<dbReference type="InterPro" id="IPR010730">
    <property type="entry name" value="HET"/>
</dbReference>
<dbReference type="PANTHER" id="PTHR24148:SF64">
    <property type="entry name" value="HETEROKARYON INCOMPATIBILITY DOMAIN-CONTAINING PROTEIN"/>
    <property type="match status" value="1"/>
</dbReference>
<reference evidence="2" key="1">
    <citation type="journal article" date="2020" name="Stud. Mycol.">
        <title>101 Dothideomycetes genomes: a test case for predicting lifestyles and emergence of pathogens.</title>
        <authorList>
            <person name="Haridas S."/>
            <person name="Albert R."/>
            <person name="Binder M."/>
            <person name="Bloem J."/>
            <person name="Labutti K."/>
            <person name="Salamov A."/>
            <person name="Andreopoulos B."/>
            <person name="Baker S."/>
            <person name="Barry K."/>
            <person name="Bills G."/>
            <person name="Bluhm B."/>
            <person name="Cannon C."/>
            <person name="Castanera R."/>
            <person name="Culley D."/>
            <person name="Daum C."/>
            <person name="Ezra D."/>
            <person name="Gonzalez J."/>
            <person name="Henrissat B."/>
            <person name="Kuo A."/>
            <person name="Liang C."/>
            <person name="Lipzen A."/>
            <person name="Lutzoni F."/>
            <person name="Magnuson J."/>
            <person name="Mondo S."/>
            <person name="Nolan M."/>
            <person name="Ohm R."/>
            <person name="Pangilinan J."/>
            <person name="Park H.-J."/>
            <person name="Ramirez L."/>
            <person name="Alfaro M."/>
            <person name="Sun H."/>
            <person name="Tritt A."/>
            <person name="Yoshinaga Y."/>
            <person name="Zwiers L.-H."/>
            <person name="Turgeon B."/>
            <person name="Goodwin S."/>
            <person name="Spatafora J."/>
            <person name="Crous P."/>
            <person name="Grigoriev I."/>
        </authorList>
    </citation>
    <scope>NUCLEOTIDE SEQUENCE</scope>
    <source>
        <strain evidence="2">ATCC 74209</strain>
    </source>
</reference>
<dbReference type="Proteomes" id="UP000799536">
    <property type="component" value="Unassembled WGS sequence"/>
</dbReference>
<dbReference type="AlphaFoldDB" id="A0A9P4JTB1"/>